<evidence type="ECO:0000313" key="1">
    <source>
        <dbReference type="EMBL" id="CAD5210996.1"/>
    </source>
</evidence>
<accession>A0A811K4U4</accession>
<sequence>MDLQTLLSAFENNATNYKSTLQQLQRAADDVTSVYSLSSTDLGSSKSSRDVTVNQDILARYSELVVQLGAISKTEVEGFRTDIDVNCEELTLEKERLDREMYKMDALKQTLT</sequence>
<name>A0A811K4U4_9BILA</name>
<dbReference type="Proteomes" id="UP000783686">
    <property type="component" value="Unassembled WGS sequence"/>
</dbReference>
<gene>
    <name evidence="1" type="ORF">BOKJ2_LOCUS3473</name>
</gene>
<comment type="caution">
    <text evidence="1">The sequence shown here is derived from an EMBL/GenBank/DDBJ whole genome shotgun (WGS) entry which is preliminary data.</text>
</comment>
<dbReference type="EMBL" id="CAJFDH010000002">
    <property type="protein sequence ID" value="CAD5210996.1"/>
    <property type="molecule type" value="Genomic_DNA"/>
</dbReference>
<organism evidence="1 2">
    <name type="scientific">Bursaphelenchus okinawaensis</name>
    <dbReference type="NCBI Taxonomy" id="465554"/>
    <lineage>
        <taxon>Eukaryota</taxon>
        <taxon>Metazoa</taxon>
        <taxon>Ecdysozoa</taxon>
        <taxon>Nematoda</taxon>
        <taxon>Chromadorea</taxon>
        <taxon>Rhabditida</taxon>
        <taxon>Tylenchina</taxon>
        <taxon>Tylenchomorpha</taxon>
        <taxon>Aphelenchoidea</taxon>
        <taxon>Aphelenchoididae</taxon>
        <taxon>Bursaphelenchus</taxon>
    </lineage>
</organism>
<evidence type="ECO:0000313" key="2">
    <source>
        <dbReference type="Proteomes" id="UP000614601"/>
    </source>
</evidence>
<keyword evidence="2" id="KW-1185">Reference proteome</keyword>
<dbReference type="Proteomes" id="UP000614601">
    <property type="component" value="Unassembled WGS sequence"/>
</dbReference>
<reference evidence="1" key="1">
    <citation type="submission" date="2020-09" db="EMBL/GenBank/DDBJ databases">
        <authorList>
            <person name="Kikuchi T."/>
        </authorList>
    </citation>
    <scope>NUCLEOTIDE SEQUENCE</scope>
    <source>
        <strain evidence="1">SH1</strain>
    </source>
</reference>
<protein>
    <submittedName>
        <fullName evidence="1">Uncharacterized protein</fullName>
    </submittedName>
</protein>
<dbReference type="AlphaFoldDB" id="A0A811K4U4"/>
<dbReference type="EMBL" id="CAJFCW020000002">
    <property type="protein sequence ID" value="CAG9092513.1"/>
    <property type="molecule type" value="Genomic_DNA"/>
</dbReference>
<proteinExistence type="predicted"/>